<accession>A0A6J0B3A5</accession>
<protein>
    <submittedName>
        <fullName evidence="4">Uncharacterized protein LOC107216773</fullName>
    </submittedName>
</protein>
<reference evidence="4" key="1">
    <citation type="submission" date="2025-08" db="UniProtKB">
        <authorList>
            <consortium name="RefSeq"/>
        </authorList>
    </citation>
    <scope>IDENTIFICATION</scope>
    <source>
        <tissue evidence="4">Thorax and Abdomen</tissue>
    </source>
</reference>
<feature type="compositionally biased region" description="Basic residues" evidence="1">
    <location>
        <begin position="561"/>
        <end position="570"/>
    </location>
</feature>
<evidence type="ECO:0000256" key="2">
    <source>
        <dbReference type="SAM" id="SignalP"/>
    </source>
</evidence>
<proteinExistence type="predicted"/>
<gene>
    <name evidence="4" type="primary">LOC107216773</name>
</gene>
<evidence type="ECO:0000313" key="3">
    <source>
        <dbReference type="Proteomes" id="UP000829291"/>
    </source>
</evidence>
<feature type="compositionally biased region" description="Low complexity" evidence="1">
    <location>
        <begin position="719"/>
        <end position="744"/>
    </location>
</feature>
<keyword evidence="3" id="KW-1185">Reference proteome</keyword>
<dbReference type="AlphaFoldDB" id="A0A6J0B3A5"/>
<keyword evidence="2" id="KW-0732">Signal</keyword>
<dbReference type="InParanoid" id="A0A6J0B3A5"/>
<evidence type="ECO:0000313" key="4">
    <source>
        <dbReference type="RefSeq" id="XP_015509545.2"/>
    </source>
</evidence>
<dbReference type="KEGG" id="nlo:107216773"/>
<feature type="region of interest" description="Disordered" evidence="1">
    <location>
        <begin position="701"/>
        <end position="745"/>
    </location>
</feature>
<feature type="signal peptide" evidence="2">
    <location>
        <begin position="1"/>
        <end position="16"/>
    </location>
</feature>
<dbReference type="OrthoDB" id="8192746at2759"/>
<dbReference type="Proteomes" id="UP000829291">
    <property type="component" value="Chromosome 6"/>
</dbReference>
<dbReference type="GeneID" id="107216773"/>
<sequence length="822" mass="90835">MIIPLCLLVIIGLGHCQDELPSRTQIETSINRTIDEVERMIREDPRLPRLSRSEIVDILFNITSKDVIDSKADKESIDKARMEYQRALMVVLPYSPNSTQENLKDLYTKPPMVQMVSDTSDSANYEISYDEGEMEGGIIYTEKSGEPSFALDTPLDNHVASDNPVELKDEIEESTGSYENHRDTYSEVLDPIDFKTLSTVSNFRPIYDGKPRVVHVESPERFSFNLNNLQTTPRSSFDSTDSIVYRQAPEQFEDSLSTDSKLEIVYSTTVNTRKPPTTKFTDEVRQELSTESTTMSSETTSHHVLASDQWHYNAPPAAVEPVKQYPEYKFPVQKVSLESVISEASSTTTRMPEMTINIQGQNSDKKHGFQMENLSPMFVNSMSTSTTSPVKTKFSSTYVANSAGVPKVSPTMPPMRSEIKDLLASIGLSESNPDQQPNVGSTVQFSGSNNLVPQQISGLEVPGTNSPSILNQNTFGSSNYDYKKGTQNLTPDMRLLLQTFGLQTSKNSETPSTTTKKPTPVIVNLNSYSNFRPLPTMNVKDQDMRDFLAKFGLGDGDNQKTRGHKSVKTRKSAEASPPSLIEAVPDNMRKILENIGLITRSEKSYQYNETVSSHSSSLPGTPKLHVFKPHETPGHTQEQKEKINKLLDTVRKVQSGSANSQEVQVAAKDLLETTKTLQNGPDPLSLEEILNIYNEGIKNEVKRQEDATTPATDGGADNATLLSTETTTSPTAETTSSTTAPTLPDLSIASGASNIADLADSFGGSTRAPDPVLPMQRKTGLYFLVDWNTFLEVGEEGSADKVNLRFQPKVGDRTRFVPVTVP</sequence>
<dbReference type="RefSeq" id="XP_015509545.2">
    <property type="nucleotide sequence ID" value="XM_015654059.2"/>
</dbReference>
<evidence type="ECO:0000256" key="1">
    <source>
        <dbReference type="SAM" id="MobiDB-lite"/>
    </source>
</evidence>
<feature type="chain" id="PRO_5045980006" evidence="2">
    <location>
        <begin position="17"/>
        <end position="822"/>
    </location>
</feature>
<name>A0A6J0B3A5_NEOLC</name>
<organism evidence="4">
    <name type="scientific">Neodiprion lecontei</name>
    <name type="common">Redheaded pine sawfly</name>
    <dbReference type="NCBI Taxonomy" id="441921"/>
    <lineage>
        <taxon>Eukaryota</taxon>
        <taxon>Metazoa</taxon>
        <taxon>Ecdysozoa</taxon>
        <taxon>Arthropoda</taxon>
        <taxon>Hexapoda</taxon>
        <taxon>Insecta</taxon>
        <taxon>Pterygota</taxon>
        <taxon>Neoptera</taxon>
        <taxon>Endopterygota</taxon>
        <taxon>Hymenoptera</taxon>
        <taxon>Tenthredinoidea</taxon>
        <taxon>Diprionidae</taxon>
        <taxon>Diprioninae</taxon>
        <taxon>Neodiprion</taxon>
    </lineage>
</organism>
<feature type="region of interest" description="Disordered" evidence="1">
    <location>
        <begin position="555"/>
        <end position="577"/>
    </location>
</feature>